<gene>
    <name evidence="6" type="primary">LOC123059216</name>
</gene>
<dbReference type="OMA" id="FGASCCC"/>
<dbReference type="Gramene" id="TraesMAC3A03G01495820.1">
    <property type="protein sequence ID" value="TraesMAC3A03G01495820.1.CDS1"/>
    <property type="gene ID" value="TraesMAC3A03G01495820"/>
</dbReference>
<dbReference type="RefSeq" id="XP_044337769.1">
    <property type="nucleotide sequence ID" value="XM_044481834.1"/>
</dbReference>
<dbReference type="Pfam" id="PF00462">
    <property type="entry name" value="Glutaredoxin"/>
    <property type="match status" value="1"/>
</dbReference>
<comment type="similarity">
    <text evidence="2">Belongs to the glutaredoxin family. CC-type subfamily.</text>
</comment>
<reference evidence="6" key="2">
    <citation type="submission" date="2018-10" db="UniProtKB">
        <authorList>
            <consortium name="EnsemblPlants"/>
        </authorList>
    </citation>
    <scope>IDENTIFICATION</scope>
</reference>
<dbReference type="EnsemblPlants" id="TraesCS3A02G462500.1">
    <property type="protein sequence ID" value="TraesCS3A02G462500.1.cds1"/>
    <property type="gene ID" value="TraesCS3A02G462500"/>
</dbReference>
<dbReference type="Gramene" id="TraesLDM3A03G01498030.1">
    <property type="protein sequence ID" value="TraesLDM3A03G01498030.1.CDS1"/>
    <property type="gene ID" value="TraesLDM3A03G01498030"/>
</dbReference>
<dbReference type="Gramene" id="TraesCAD_scaffold_031294_01G000700.1">
    <property type="protein sequence ID" value="TraesCAD_scaffold_031294_01G000700.1"/>
    <property type="gene ID" value="TraesCAD_scaffold_031294_01G000700"/>
</dbReference>
<dbReference type="Gramene" id="TraesSTA3A03G01489570.1">
    <property type="protein sequence ID" value="TraesSTA3A03G01489570.1.CDS1"/>
    <property type="gene ID" value="TraesSTA3A03G01489570"/>
</dbReference>
<dbReference type="Gene3D" id="3.40.30.10">
    <property type="entry name" value="Glutaredoxin"/>
    <property type="match status" value="1"/>
</dbReference>
<dbReference type="CDD" id="cd03419">
    <property type="entry name" value="GRX_GRXh_1_2_like"/>
    <property type="match status" value="1"/>
</dbReference>
<name>A0A3B6EPX9_WHEAT</name>
<dbReference type="InterPro" id="IPR036249">
    <property type="entry name" value="Thioredoxin-like_sf"/>
</dbReference>
<evidence type="ECO:0000256" key="1">
    <source>
        <dbReference type="ARBA" id="ARBA00004496"/>
    </source>
</evidence>
<dbReference type="Gramene" id="TraesWEE_scaffold_063011_01G000700.1">
    <property type="protein sequence ID" value="TraesWEE_scaffold_063011_01G000700.1"/>
    <property type="gene ID" value="TraesWEE_scaffold_063011_01G000700"/>
</dbReference>
<evidence type="ECO:0000259" key="5">
    <source>
        <dbReference type="Pfam" id="PF00462"/>
    </source>
</evidence>
<dbReference type="Gramene" id="TraesARI3A03G01519110.1">
    <property type="protein sequence ID" value="TraesARI3A03G01519110.1.CDS1"/>
    <property type="gene ID" value="TraesARI3A03G01519110"/>
</dbReference>
<dbReference type="GO" id="GO:0005737">
    <property type="term" value="C:cytoplasm"/>
    <property type="evidence" value="ECO:0007669"/>
    <property type="project" value="UniProtKB-SubCell"/>
</dbReference>
<dbReference type="SMR" id="A0A3B6EPX9"/>
<protein>
    <recommendedName>
        <fullName evidence="5">Glutaredoxin domain-containing protein</fullName>
    </recommendedName>
</protein>
<dbReference type="Gramene" id="TraesNOR3A03G01519170.1">
    <property type="protein sequence ID" value="TraesNOR3A03G01519170.1.CDS1"/>
    <property type="gene ID" value="TraesNOR3A03G01519170"/>
</dbReference>
<evidence type="ECO:0000256" key="2">
    <source>
        <dbReference type="ARBA" id="ARBA00007568"/>
    </source>
</evidence>
<dbReference type="Gramene" id="TraesJAG3A03G01506320.1">
    <property type="protein sequence ID" value="TraesJAG3A03G01506320.1.CDS1"/>
    <property type="gene ID" value="TraesJAG3A03G01506320"/>
</dbReference>
<dbReference type="PROSITE" id="PS51257">
    <property type="entry name" value="PROKAR_LIPOPROTEIN"/>
    <property type="match status" value="1"/>
</dbReference>
<accession>A0A3B6EPX9</accession>
<dbReference type="InterPro" id="IPR011905">
    <property type="entry name" value="GlrX-like_pln_2"/>
</dbReference>
<dbReference type="Gramene" id="TraesPARA_EIv1.0_0873110.1">
    <property type="protein sequence ID" value="TraesPARA_EIv1.0_0873110.1.CDS1"/>
    <property type="gene ID" value="TraesPARA_EIv1.0_0873110"/>
</dbReference>
<dbReference type="Gramene" id="TraesLAC3A03G01441590.1">
    <property type="protein sequence ID" value="TraesLAC3A03G01441590.1.CDS1"/>
    <property type="gene ID" value="TraesLAC3A03G01441590"/>
</dbReference>
<dbReference type="NCBIfam" id="TIGR02189">
    <property type="entry name" value="GlrX-like_plant"/>
    <property type="match status" value="1"/>
</dbReference>
<organism evidence="6">
    <name type="scientific">Triticum aestivum</name>
    <name type="common">Wheat</name>
    <dbReference type="NCBI Taxonomy" id="4565"/>
    <lineage>
        <taxon>Eukaryota</taxon>
        <taxon>Viridiplantae</taxon>
        <taxon>Streptophyta</taxon>
        <taxon>Embryophyta</taxon>
        <taxon>Tracheophyta</taxon>
        <taxon>Spermatophyta</taxon>
        <taxon>Magnoliopsida</taxon>
        <taxon>Liliopsida</taxon>
        <taxon>Poales</taxon>
        <taxon>Poaceae</taxon>
        <taxon>BOP clade</taxon>
        <taxon>Pooideae</taxon>
        <taxon>Triticodae</taxon>
        <taxon>Triticeae</taxon>
        <taxon>Triticinae</taxon>
        <taxon>Triticum</taxon>
    </lineage>
</organism>
<dbReference type="GeneID" id="123059216"/>
<dbReference type="Gramene" id="TraesSYM3A03G01520640.1">
    <property type="protein sequence ID" value="TraesSYM3A03G01520640.1.CDS1"/>
    <property type="gene ID" value="TraesSYM3A03G01520640"/>
</dbReference>
<evidence type="ECO:0000256" key="3">
    <source>
        <dbReference type="ARBA" id="ARBA00022490"/>
    </source>
</evidence>
<feature type="domain" description="Glutaredoxin" evidence="5">
    <location>
        <begin position="14"/>
        <end position="77"/>
    </location>
</feature>
<dbReference type="SUPFAM" id="SSF52833">
    <property type="entry name" value="Thioredoxin-like"/>
    <property type="match status" value="1"/>
</dbReference>
<dbReference type="Gramene" id="TraesCS3A03G1074300.1">
    <property type="protein sequence ID" value="TraesCS3A03G1074300.1.CDS1"/>
    <property type="gene ID" value="TraesCS3A03G1074300"/>
</dbReference>
<dbReference type="OrthoDB" id="418495at2759"/>
<dbReference type="Gramene" id="TraesJUL3A03G01510280.1">
    <property type="protein sequence ID" value="TraesJUL3A03G01510280.1.CDS1"/>
    <property type="gene ID" value="TraesJUL3A03G01510280"/>
</dbReference>
<keyword evidence="4" id="KW-0676">Redox-active center</keyword>
<dbReference type="Gramene" id="TraesCS3A02G462500.1">
    <property type="protein sequence ID" value="TraesCS3A02G462500.1.cds1"/>
    <property type="gene ID" value="TraesCS3A02G462500"/>
</dbReference>
<comment type="subcellular location">
    <subcellularLocation>
        <location evidence="1">Cytoplasm</location>
    </subcellularLocation>
</comment>
<dbReference type="Gramene" id="TraesKAR3A01G0431770.1">
    <property type="protein sequence ID" value="cds.TraesKAR3A01G0431770.1"/>
    <property type="gene ID" value="TraesKAR3A01G0431770"/>
</dbReference>
<dbReference type="Gramene" id="TraesCLE_scaffold_060444_01G000300.1">
    <property type="protein sequence ID" value="TraesCLE_scaffold_060444_01G000300.1"/>
    <property type="gene ID" value="TraesCLE_scaffold_060444_01G000300"/>
</dbReference>
<proteinExistence type="inferred from homology"/>
<keyword evidence="3" id="KW-0963">Cytoplasm</keyword>
<evidence type="ECO:0000313" key="7">
    <source>
        <dbReference type="Proteomes" id="UP000019116"/>
    </source>
</evidence>
<dbReference type="Gramene" id="TraesROB_scaffold_007220_01G000500.1">
    <property type="protein sequence ID" value="TraesROB_scaffold_007220_01G000500.1"/>
    <property type="gene ID" value="TraesROB_scaffold_007220_01G000500"/>
</dbReference>
<dbReference type="PANTHER" id="PTHR10168">
    <property type="entry name" value="GLUTAREDOXIN"/>
    <property type="match status" value="1"/>
</dbReference>
<dbReference type="Proteomes" id="UP000019116">
    <property type="component" value="Chromosome 3A"/>
</dbReference>
<sequence length="104" mass="11014">MAERVTAIASQGTVVIFGASCCCMSHTMTRLFAELGVSSTVHELDKDPQREDLERALAGMVGQSPAVPAVFIRGALVGGTRQVMQLHLGGHLVPLLRQAGALWS</sequence>
<evidence type="ECO:0000313" key="6">
    <source>
        <dbReference type="EnsemblPlants" id="TraesCS3A02G462500.1.cds1"/>
    </source>
</evidence>
<dbReference type="STRING" id="4565.A0A3B6EPX9"/>
<reference evidence="6" key="1">
    <citation type="submission" date="2018-08" db="EMBL/GenBank/DDBJ databases">
        <authorList>
            <person name="Rossello M."/>
        </authorList>
    </citation>
    <scope>NUCLEOTIDE SEQUENCE [LARGE SCALE GENOMIC DNA]</scope>
    <source>
        <strain evidence="6">cv. Chinese Spring</strain>
    </source>
</reference>
<evidence type="ECO:0000256" key="4">
    <source>
        <dbReference type="ARBA" id="ARBA00023284"/>
    </source>
</evidence>
<keyword evidence="7" id="KW-1185">Reference proteome</keyword>
<dbReference type="PROSITE" id="PS51354">
    <property type="entry name" value="GLUTAREDOXIN_2"/>
    <property type="match status" value="1"/>
</dbReference>
<dbReference type="InterPro" id="IPR002109">
    <property type="entry name" value="Glutaredoxin"/>
</dbReference>
<dbReference type="AlphaFoldDB" id="A0A3B6EPX9"/>